<evidence type="ECO:0000313" key="2">
    <source>
        <dbReference type="EMBL" id="QKS69907.1"/>
    </source>
</evidence>
<accession>A0A859FAE8</accession>
<dbReference type="KEGG" id="psua:FLK61_24305"/>
<evidence type="ECO:0000259" key="1">
    <source>
        <dbReference type="Pfam" id="PF03551"/>
    </source>
</evidence>
<dbReference type="InterPro" id="IPR036390">
    <property type="entry name" value="WH_DNA-bd_sf"/>
</dbReference>
<dbReference type="Pfam" id="PF03551">
    <property type="entry name" value="PadR"/>
    <property type="match status" value="1"/>
</dbReference>
<proteinExistence type="predicted"/>
<gene>
    <name evidence="2" type="ORF">FLK61_24305</name>
</gene>
<feature type="domain" description="Transcription regulator PadR N-terminal" evidence="1">
    <location>
        <begin position="51"/>
        <end position="119"/>
    </location>
</feature>
<dbReference type="AlphaFoldDB" id="A0A859FAE8"/>
<name>A0A859FAE8_9BACI</name>
<protein>
    <submittedName>
        <fullName evidence="2">Helix-turn-helix transcriptional regulator</fullName>
    </submittedName>
</protein>
<dbReference type="Proteomes" id="UP000318138">
    <property type="component" value="Chromosome"/>
</dbReference>
<dbReference type="SUPFAM" id="SSF46785">
    <property type="entry name" value="Winged helix' DNA-binding domain"/>
    <property type="match status" value="1"/>
</dbReference>
<dbReference type="EMBL" id="CP041372">
    <property type="protein sequence ID" value="QKS69907.1"/>
    <property type="molecule type" value="Genomic_DNA"/>
</dbReference>
<keyword evidence="3" id="KW-1185">Reference proteome</keyword>
<organism evidence="2 3">
    <name type="scientific">Paenalkalicoccus suaedae</name>
    <dbReference type="NCBI Taxonomy" id="2592382"/>
    <lineage>
        <taxon>Bacteria</taxon>
        <taxon>Bacillati</taxon>
        <taxon>Bacillota</taxon>
        <taxon>Bacilli</taxon>
        <taxon>Bacillales</taxon>
        <taxon>Bacillaceae</taxon>
        <taxon>Paenalkalicoccus</taxon>
    </lineage>
</organism>
<reference evidence="3" key="1">
    <citation type="submission" date="2019-07" db="EMBL/GenBank/DDBJ databases">
        <title>Bacillus alkalisoli sp. nov. isolated from saline soil.</title>
        <authorList>
            <person name="Sun J.-Q."/>
            <person name="Xu L."/>
        </authorList>
    </citation>
    <scope>NUCLEOTIDE SEQUENCE [LARGE SCALE GENOMIC DNA]</scope>
    <source>
        <strain evidence="3">M4U3P1</strain>
    </source>
</reference>
<evidence type="ECO:0000313" key="3">
    <source>
        <dbReference type="Proteomes" id="UP000318138"/>
    </source>
</evidence>
<dbReference type="Gene3D" id="1.10.10.10">
    <property type="entry name" value="Winged helix-like DNA-binding domain superfamily/Winged helix DNA-binding domain"/>
    <property type="match status" value="1"/>
</dbReference>
<dbReference type="InterPro" id="IPR005149">
    <property type="entry name" value="Tscrpt_reg_PadR_N"/>
</dbReference>
<sequence length="140" mass="16421">MKDPLSALKKSLTRTVFSDMKLLDDRKQAIKSEIAHGKKRSDWDVTTIMRVLEAVQHEPKQGFDILHQLFTRDEQTFRHKEGELYMLLHVLENKEILLSTWSNEVKMYQLSKRGKKLLAKQHLSSKERSSLKQLIEEASM</sequence>
<dbReference type="RefSeq" id="WP_176007951.1">
    <property type="nucleotide sequence ID" value="NZ_CP041372.2"/>
</dbReference>
<dbReference type="InterPro" id="IPR036388">
    <property type="entry name" value="WH-like_DNA-bd_sf"/>
</dbReference>